<comment type="caution">
    <text evidence="1">The sequence shown here is derived from an EMBL/GenBank/DDBJ whole genome shotgun (WGS) entry which is preliminary data.</text>
</comment>
<gene>
    <name evidence="1" type="ORF">HBH26_13175</name>
</gene>
<accession>A0ABX1CNJ5</accession>
<dbReference type="EMBL" id="JAAVJH010000008">
    <property type="protein sequence ID" value="NJR79536.1"/>
    <property type="molecule type" value="Genomic_DNA"/>
</dbReference>
<evidence type="ECO:0000313" key="2">
    <source>
        <dbReference type="Proteomes" id="UP000732399"/>
    </source>
</evidence>
<protein>
    <submittedName>
        <fullName evidence="1">Uncharacterized protein</fullName>
    </submittedName>
</protein>
<proteinExistence type="predicted"/>
<organism evidence="1 2">
    <name type="scientific">Sphingomonas corticis</name>
    <dbReference type="NCBI Taxonomy" id="2722791"/>
    <lineage>
        <taxon>Bacteria</taxon>
        <taxon>Pseudomonadati</taxon>
        <taxon>Pseudomonadota</taxon>
        <taxon>Alphaproteobacteria</taxon>
        <taxon>Sphingomonadales</taxon>
        <taxon>Sphingomonadaceae</taxon>
        <taxon>Sphingomonas</taxon>
    </lineage>
</organism>
<sequence length="109" mass="11514">MIDERKALPPALPTAMPDGDPALALQTLVASSFPGLSNVATRCSQQACAIEATATVPAGGQDLADYEKMIRLDIPAILQQRGHALTEQPQVEEIGDRSVRIILHASGGR</sequence>
<name>A0ABX1CNJ5_9SPHN</name>
<dbReference type="RefSeq" id="WP_168135097.1">
    <property type="nucleotide sequence ID" value="NZ_JAAVJH010000008.1"/>
</dbReference>
<reference evidence="1 2" key="1">
    <citation type="submission" date="2020-03" db="EMBL/GenBank/DDBJ databases">
        <authorList>
            <person name="Wang L."/>
            <person name="He N."/>
            <person name="Li Y."/>
            <person name="Fang Y."/>
            <person name="Zhang F."/>
        </authorList>
    </citation>
    <scope>NUCLEOTIDE SEQUENCE [LARGE SCALE GENOMIC DNA]</scope>
    <source>
        <strain evidence="1 2">36D10-4-7</strain>
    </source>
</reference>
<evidence type="ECO:0000313" key="1">
    <source>
        <dbReference type="EMBL" id="NJR79536.1"/>
    </source>
</evidence>
<dbReference type="Proteomes" id="UP000732399">
    <property type="component" value="Unassembled WGS sequence"/>
</dbReference>
<keyword evidence="2" id="KW-1185">Reference proteome</keyword>